<dbReference type="SUPFAM" id="SSF50022">
    <property type="entry name" value="ISP domain"/>
    <property type="match status" value="1"/>
</dbReference>
<keyword evidence="9" id="KW-0472">Membrane</keyword>
<evidence type="ECO:0000256" key="9">
    <source>
        <dbReference type="ARBA" id="ARBA00023136"/>
    </source>
</evidence>
<dbReference type="AlphaFoldDB" id="A0A9J6HC54"/>
<evidence type="ECO:0000313" key="12">
    <source>
        <dbReference type="Proteomes" id="UP000821853"/>
    </source>
</evidence>
<keyword evidence="12" id="KW-1185">Reference proteome</keyword>
<evidence type="ECO:0000256" key="7">
    <source>
        <dbReference type="ARBA" id="ARBA00023004"/>
    </source>
</evidence>
<evidence type="ECO:0000256" key="8">
    <source>
        <dbReference type="ARBA" id="ARBA00023014"/>
    </source>
</evidence>
<dbReference type="PROSITE" id="PS51296">
    <property type="entry name" value="RIESKE"/>
    <property type="match status" value="1"/>
</dbReference>
<protein>
    <recommendedName>
        <fullName evidence="10">Rieske domain-containing protein</fullName>
    </recommendedName>
</protein>
<keyword evidence="6" id="KW-0560">Oxidoreductase</keyword>
<dbReference type="PANTHER" id="PTHR21266">
    <property type="entry name" value="IRON-SULFUR DOMAIN CONTAINING PROTEIN"/>
    <property type="match status" value="1"/>
</dbReference>
<feature type="domain" description="Rieske" evidence="10">
    <location>
        <begin position="23"/>
        <end position="105"/>
    </location>
</feature>
<evidence type="ECO:0000259" key="10">
    <source>
        <dbReference type="PROSITE" id="PS51296"/>
    </source>
</evidence>
<dbReference type="GO" id="GO:0046872">
    <property type="term" value="F:metal ion binding"/>
    <property type="evidence" value="ECO:0007669"/>
    <property type="project" value="UniProtKB-KW"/>
</dbReference>
<keyword evidence="2" id="KW-0812">Transmembrane</keyword>
<accession>A0A9J6HC54</accession>
<dbReference type="GO" id="GO:0016020">
    <property type="term" value="C:membrane"/>
    <property type="evidence" value="ECO:0007669"/>
    <property type="project" value="UniProtKB-SubCell"/>
</dbReference>
<dbReference type="OrthoDB" id="6538019at2759"/>
<evidence type="ECO:0000256" key="5">
    <source>
        <dbReference type="ARBA" id="ARBA00022989"/>
    </source>
</evidence>
<comment type="caution">
    <text evidence="11">The sequence shown here is derived from an EMBL/GenBank/DDBJ whole genome shotgun (WGS) entry which is preliminary data.</text>
</comment>
<evidence type="ECO:0000313" key="11">
    <source>
        <dbReference type="EMBL" id="KAH9384333.1"/>
    </source>
</evidence>
<dbReference type="InterPro" id="IPR017941">
    <property type="entry name" value="Rieske_2Fe-2S"/>
</dbReference>
<organism evidence="11 12">
    <name type="scientific">Haemaphysalis longicornis</name>
    <name type="common">Bush tick</name>
    <dbReference type="NCBI Taxonomy" id="44386"/>
    <lineage>
        <taxon>Eukaryota</taxon>
        <taxon>Metazoa</taxon>
        <taxon>Ecdysozoa</taxon>
        <taxon>Arthropoda</taxon>
        <taxon>Chelicerata</taxon>
        <taxon>Arachnida</taxon>
        <taxon>Acari</taxon>
        <taxon>Parasitiformes</taxon>
        <taxon>Ixodida</taxon>
        <taxon>Ixodoidea</taxon>
        <taxon>Ixodidae</taxon>
        <taxon>Haemaphysalinae</taxon>
        <taxon>Haemaphysalis</taxon>
    </lineage>
</organism>
<comment type="subcellular location">
    <subcellularLocation>
        <location evidence="1">Membrane</location>
    </subcellularLocation>
</comment>
<keyword evidence="3" id="KW-0001">2Fe-2S</keyword>
<dbReference type="InterPro" id="IPR050584">
    <property type="entry name" value="Cholesterol_7-desaturase"/>
</dbReference>
<dbReference type="GO" id="GO:0051537">
    <property type="term" value="F:2 iron, 2 sulfur cluster binding"/>
    <property type="evidence" value="ECO:0007669"/>
    <property type="project" value="UniProtKB-KW"/>
</dbReference>
<dbReference type="PANTHER" id="PTHR21266:SF32">
    <property type="entry name" value="CHOLESTEROL 7-DESATURASE NVD"/>
    <property type="match status" value="1"/>
</dbReference>
<reference evidence="11 12" key="1">
    <citation type="journal article" date="2020" name="Cell">
        <title>Large-Scale Comparative Analyses of Tick Genomes Elucidate Their Genetic Diversity and Vector Capacities.</title>
        <authorList>
            <consortium name="Tick Genome and Microbiome Consortium (TIGMIC)"/>
            <person name="Jia N."/>
            <person name="Wang J."/>
            <person name="Shi W."/>
            <person name="Du L."/>
            <person name="Sun Y."/>
            <person name="Zhan W."/>
            <person name="Jiang J.F."/>
            <person name="Wang Q."/>
            <person name="Zhang B."/>
            <person name="Ji P."/>
            <person name="Bell-Sakyi L."/>
            <person name="Cui X.M."/>
            <person name="Yuan T.T."/>
            <person name="Jiang B.G."/>
            <person name="Yang W.F."/>
            <person name="Lam T.T."/>
            <person name="Chang Q.C."/>
            <person name="Ding S.J."/>
            <person name="Wang X.J."/>
            <person name="Zhu J.G."/>
            <person name="Ruan X.D."/>
            <person name="Zhao L."/>
            <person name="Wei J.T."/>
            <person name="Ye R.Z."/>
            <person name="Que T.C."/>
            <person name="Du C.H."/>
            <person name="Zhou Y.H."/>
            <person name="Cheng J.X."/>
            <person name="Dai P.F."/>
            <person name="Guo W.B."/>
            <person name="Han X.H."/>
            <person name="Huang E.J."/>
            <person name="Li L.F."/>
            <person name="Wei W."/>
            <person name="Gao Y.C."/>
            <person name="Liu J.Z."/>
            <person name="Shao H.Z."/>
            <person name="Wang X."/>
            <person name="Wang C.C."/>
            <person name="Yang T.C."/>
            <person name="Huo Q.B."/>
            <person name="Li W."/>
            <person name="Chen H.Y."/>
            <person name="Chen S.E."/>
            <person name="Zhou L.G."/>
            <person name="Ni X.B."/>
            <person name="Tian J.H."/>
            <person name="Sheng Y."/>
            <person name="Liu T."/>
            <person name="Pan Y.S."/>
            <person name="Xia L.Y."/>
            <person name="Li J."/>
            <person name="Zhao F."/>
            <person name="Cao W.C."/>
        </authorList>
    </citation>
    <scope>NUCLEOTIDE SEQUENCE [LARGE SCALE GENOMIC DNA]</scope>
    <source>
        <strain evidence="11">HaeL-2018</strain>
    </source>
</reference>
<keyword evidence="7" id="KW-0408">Iron</keyword>
<dbReference type="Gene3D" id="2.102.10.10">
    <property type="entry name" value="Rieske [2Fe-2S] iron-sulphur domain"/>
    <property type="match status" value="1"/>
</dbReference>
<dbReference type="VEuPathDB" id="VectorBase:HLOH_058356"/>
<evidence type="ECO:0000256" key="3">
    <source>
        <dbReference type="ARBA" id="ARBA00022714"/>
    </source>
</evidence>
<evidence type="ECO:0000256" key="4">
    <source>
        <dbReference type="ARBA" id="ARBA00022723"/>
    </source>
</evidence>
<sequence length="125" mass="14046">MQILQAPKRYPQADLPPVFPNGWYPVLESRELKVKQVKRVDVLGLELVAFRTEDGVAHLFDAYCPHLGAHLGAMGRVVDGCIECPFHGWRFDAKDGVCTHVPYAAKGRLKQKVVVHTLKARQSEQ</sequence>
<dbReference type="InterPro" id="IPR036922">
    <property type="entry name" value="Rieske_2Fe-2S_sf"/>
</dbReference>
<keyword evidence="5" id="KW-1133">Transmembrane helix</keyword>
<gene>
    <name evidence="11" type="ORF">HPB48_026335</name>
</gene>
<name>A0A9J6HC54_HAELO</name>
<proteinExistence type="predicted"/>
<dbReference type="EMBL" id="JABSTR010002129">
    <property type="protein sequence ID" value="KAH9384333.1"/>
    <property type="molecule type" value="Genomic_DNA"/>
</dbReference>
<keyword evidence="8" id="KW-0411">Iron-sulfur</keyword>
<keyword evidence="4" id="KW-0479">Metal-binding</keyword>
<dbReference type="Proteomes" id="UP000821853">
    <property type="component" value="Unassembled WGS sequence"/>
</dbReference>
<evidence type="ECO:0000256" key="1">
    <source>
        <dbReference type="ARBA" id="ARBA00004370"/>
    </source>
</evidence>
<dbReference type="GO" id="GO:0005737">
    <property type="term" value="C:cytoplasm"/>
    <property type="evidence" value="ECO:0007669"/>
    <property type="project" value="TreeGrafter"/>
</dbReference>
<evidence type="ECO:0000256" key="6">
    <source>
        <dbReference type="ARBA" id="ARBA00023002"/>
    </source>
</evidence>
<dbReference type="GO" id="GO:0016491">
    <property type="term" value="F:oxidoreductase activity"/>
    <property type="evidence" value="ECO:0007669"/>
    <property type="project" value="UniProtKB-KW"/>
</dbReference>
<evidence type="ECO:0000256" key="2">
    <source>
        <dbReference type="ARBA" id="ARBA00022692"/>
    </source>
</evidence>
<dbReference type="Pfam" id="PF00355">
    <property type="entry name" value="Rieske"/>
    <property type="match status" value="1"/>
</dbReference>